<evidence type="ECO:0000313" key="8">
    <source>
        <dbReference type="Proteomes" id="UP001322138"/>
    </source>
</evidence>
<evidence type="ECO:0000256" key="2">
    <source>
        <dbReference type="ARBA" id="ARBA00006070"/>
    </source>
</evidence>
<dbReference type="GeneID" id="87902050"/>
<dbReference type="InterPro" id="IPR004932">
    <property type="entry name" value="Rer1"/>
</dbReference>
<feature type="transmembrane region" description="Helical" evidence="6">
    <location>
        <begin position="148"/>
        <end position="165"/>
    </location>
</feature>
<dbReference type="Pfam" id="PF03248">
    <property type="entry name" value="Rer1"/>
    <property type="match status" value="1"/>
</dbReference>
<accession>A0ABR0F8L3</accession>
<comment type="subcellular location">
    <subcellularLocation>
        <location evidence="1">Membrane</location>
        <topology evidence="1">Multi-pass membrane protein</topology>
    </subcellularLocation>
</comment>
<evidence type="ECO:0000256" key="3">
    <source>
        <dbReference type="ARBA" id="ARBA00022692"/>
    </source>
</evidence>
<evidence type="ECO:0000313" key="7">
    <source>
        <dbReference type="EMBL" id="KAK4639647.1"/>
    </source>
</evidence>
<keyword evidence="3 6" id="KW-0812">Transmembrane</keyword>
<gene>
    <name evidence="7" type="primary">RER1</name>
    <name evidence="7" type="ORF">QC761_710200</name>
</gene>
<comment type="caution">
    <text evidence="7">The sequence shown here is derived from an EMBL/GenBank/DDBJ whole genome shotgun (WGS) entry which is preliminary data.</text>
</comment>
<evidence type="ECO:0000256" key="5">
    <source>
        <dbReference type="ARBA" id="ARBA00023136"/>
    </source>
</evidence>
<dbReference type="PANTHER" id="PTHR10743:SF0">
    <property type="entry name" value="PROTEIN RER1"/>
    <property type="match status" value="1"/>
</dbReference>
<organism evidence="7 8">
    <name type="scientific">Podospora bellae-mahoneyi</name>
    <dbReference type="NCBI Taxonomy" id="2093777"/>
    <lineage>
        <taxon>Eukaryota</taxon>
        <taxon>Fungi</taxon>
        <taxon>Dikarya</taxon>
        <taxon>Ascomycota</taxon>
        <taxon>Pezizomycotina</taxon>
        <taxon>Sordariomycetes</taxon>
        <taxon>Sordariomycetidae</taxon>
        <taxon>Sordariales</taxon>
        <taxon>Podosporaceae</taxon>
        <taxon>Podospora</taxon>
    </lineage>
</organism>
<protein>
    <submittedName>
        <fullName evidence="7">Retention in endoplasmic reticulum protein 1</fullName>
    </submittedName>
</protein>
<keyword evidence="4 6" id="KW-1133">Transmembrane helix</keyword>
<comment type="similarity">
    <text evidence="2">Belongs to the RER1 family.</text>
</comment>
<keyword evidence="5 6" id="KW-0472">Membrane</keyword>
<dbReference type="Proteomes" id="UP001322138">
    <property type="component" value="Unassembled WGS sequence"/>
</dbReference>
<dbReference type="PANTHER" id="PTHR10743">
    <property type="entry name" value="PROTEIN RER1"/>
    <property type="match status" value="1"/>
</dbReference>
<keyword evidence="8" id="KW-1185">Reference proteome</keyword>
<dbReference type="RefSeq" id="XP_062728623.1">
    <property type="nucleotide sequence ID" value="XM_062882568.1"/>
</dbReference>
<proteinExistence type="inferred from homology"/>
<feature type="transmembrane region" description="Helical" evidence="6">
    <location>
        <begin position="232"/>
        <end position="250"/>
    </location>
</feature>
<evidence type="ECO:0000256" key="4">
    <source>
        <dbReference type="ARBA" id="ARBA00022989"/>
    </source>
</evidence>
<feature type="transmembrane region" description="Helical" evidence="6">
    <location>
        <begin position="123"/>
        <end position="142"/>
    </location>
</feature>
<dbReference type="EMBL" id="JAFFGZ010000009">
    <property type="protein sequence ID" value="KAK4639647.1"/>
    <property type="molecule type" value="Genomic_DNA"/>
</dbReference>
<evidence type="ECO:0000256" key="6">
    <source>
        <dbReference type="SAM" id="Phobius"/>
    </source>
</evidence>
<sequence>MWQVLGQKFPLVGRPPKLAGSFVWLNRLICHVSSYLRTRNQPLPPFCCCCACSAVHQPVITLCLYFSFTTPTTTTILFFDGRIIHKMDAVEEPMSAFGAVTAQTNKLSRQYQALLDQSTPHTLYRWVGTGVLLVFFFARVFFAQGWYIVAYALGIYLLNLFLAFLQPKFDPSNEALDNDMEDGSLGSLPTKQDEEFRPFIRRLPEFKFWHAATRAISISFVCTWFEVFNVPVFWPVLVMYWIMLFVLTMRKQIQHMIKYRYVPFTVGKARYTKNSS</sequence>
<evidence type="ECO:0000256" key="1">
    <source>
        <dbReference type="ARBA" id="ARBA00004141"/>
    </source>
</evidence>
<reference evidence="7 8" key="1">
    <citation type="journal article" date="2023" name="bioRxiv">
        <title>High-quality genome assemblies of four members of thePodospora anserinaspecies complex.</title>
        <authorList>
            <person name="Ament-Velasquez S.L."/>
            <person name="Vogan A.A."/>
            <person name="Wallerman O."/>
            <person name="Hartmann F."/>
            <person name="Gautier V."/>
            <person name="Silar P."/>
            <person name="Giraud T."/>
            <person name="Johannesson H."/>
        </authorList>
    </citation>
    <scope>NUCLEOTIDE SEQUENCE [LARGE SCALE GENOMIC DNA]</scope>
    <source>
        <strain evidence="7 8">CBS 112042</strain>
    </source>
</reference>
<name>A0ABR0F8L3_9PEZI</name>